<dbReference type="EMBL" id="AGYR01000041">
    <property type="protein sequence ID" value="ENZ11905.1"/>
    <property type="molecule type" value="Genomic_DNA"/>
</dbReference>
<comment type="similarity">
    <text evidence="2">Belongs to the 'phage' integrase family.</text>
</comment>
<dbReference type="PATRIC" id="fig|999408.3.peg.4148"/>
<evidence type="ECO:0000256" key="2">
    <source>
        <dbReference type="ARBA" id="ARBA00008857"/>
    </source>
</evidence>
<evidence type="ECO:0000256" key="5">
    <source>
        <dbReference type="ARBA" id="ARBA00023172"/>
    </source>
</evidence>
<keyword evidence="5" id="KW-0233">DNA recombination</keyword>
<keyword evidence="4 6" id="KW-0238">DNA-binding</keyword>
<dbReference type="InterPro" id="IPR010998">
    <property type="entry name" value="Integrase_recombinase_N"/>
</dbReference>
<dbReference type="Proteomes" id="UP000013085">
    <property type="component" value="Unassembled WGS sequence"/>
</dbReference>
<name>A0A0E2H7H7_9FIRM</name>
<evidence type="ECO:0000256" key="1">
    <source>
        <dbReference type="ARBA" id="ARBA00003283"/>
    </source>
</evidence>
<dbReference type="Gene3D" id="1.10.443.10">
    <property type="entry name" value="Intergrase catalytic core"/>
    <property type="match status" value="1"/>
</dbReference>
<dbReference type="GeneID" id="57960903"/>
<comment type="caution">
    <text evidence="9">The sequence shown here is derived from an EMBL/GenBank/DDBJ whole genome shotgun (WGS) entry which is preliminary data.</text>
</comment>
<dbReference type="GO" id="GO:0006310">
    <property type="term" value="P:DNA recombination"/>
    <property type="evidence" value="ECO:0007669"/>
    <property type="project" value="UniProtKB-KW"/>
</dbReference>
<dbReference type="InterPro" id="IPR013762">
    <property type="entry name" value="Integrase-like_cat_sf"/>
</dbReference>
<evidence type="ECO:0000313" key="9">
    <source>
        <dbReference type="EMBL" id="ENZ11905.1"/>
    </source>
</evidence>
<evidence type="ECO:0000256" key="6">
    <source>
        <dbReference type="PROSITE-ProRule" id="PRU01248"/>
    </source>
</evidence>
<protein>
    <submittedName>
        <fullName evidence="9">Integrase</fullName>
    </submittedName>
</protein>
<dbReference type="PANTHER" id="PTHR30349">
    <property type="entry name" value="PHAGE INTEGRASE-RELATED"/>
    <property type="match status" value="1"/>
</dbReference>
<organism evidence="9 10">
    <name type="scientific">[Clostridium] clostridioforme 90A8</name>
    <dbReference type="NCBI Taxonomy" id="999408"/>
    <lineage>
        <taxon>Bacteria</taxon>
        <taxon>Bacillati</taxon>
        <taxon>Bacillota</taxon>
        <taxon>Clostridia</taxon>
        <taxon>Lachnospirales</taxon>
        <taxon>Lachnospiraceae</taxon>
        <taxon>Enterocloster</taxon>
    </lineage>
</organism>
<dbReference type="InterPro" id="IPR011010">
    <property type="entry name" value="DNA_brk_join_enz"/>
</dbReference>
<dbReference type="InterPro" id="IPR050090">
    <property type="entry name" value="Tyrosine_recombinase_XerCD"/>
</dbReference>
<dbReference type="GO" id="GO:0015074">
    <property type="term" value="P:DNA integration"/>
    <property type="evidence" value="ECO:0007669"/>
    <property type="project" value="UniProtKB-KW"/>
</dbReference>
<accession>A0A0E2H7H7</accession>
<comment type="function">
    <text evidence="1">Site-specific tyrosine recombinase, which acts by catalyzing the cutting and rejoining of the recombining DNA molecules.</text>
</comment>
<dbReference type="Pfam" id="PF02899">
    <property type="entry name" value="Phage_int_SAM_1"/>
    <property type="match status" value="1"/>
</dbReference>
<dbReference type="PROSITE" id="PS51898">
    <property type="entry name" value="TYR_RECOMBINASE"/>
    <property type="match status" value="1"/>
</dbReference>
<evidence type="ECO:0000313" key="10">
    <source>
        <dbReference type="Proteomes" id="UP000013085"/>
    </source>
</evidence>
<proteinExistence type="inferred from homology"/>
<dbReference type="Pfam" id="PF00589">
    <property type="entry name" value="Phage_integrase"/>
    <property type="match status" value="1"/>
</dbReference>
<dbReference type="AlphaFoldDB" id="A0A0E2H7H7"/>
<sequence>MLKRAIAGKTIEEYCLWLQHNEMSQGTIYKYRYYLNQLEQFMDGAAVTKERVMIWKETLRRNLSPVTVNGALAAVNGFFRYLGWNDCLVKFIKVKQQVFCSRQKELKREEYLQLVEAAQKDGNERLCLLIQTLCSTGIRISELSYITVTAVEKQIVQVDCKGKVRTIFLTRQLCRLLKEYAEKRKVQSGPIFVTRSGKPMDRSNIWREMKKIGKKAGINPQKIFPHNLRHLFARVYYSQEKDLLRLSDILGHSSVNTTRIYTMESGENHVRQLERMGLLIEHYNRIPLLL</sequence>
<evidence type="ECO:0000259" key="8">
    <source>
        <dbReference type="PROSITE" id="PS51900"/>
    </source>
</evidence>
<feature type="domain" description="Core-binding (CB)" evidence="8">
    <location>
        <begin position="5"/>
        <end position="83"/>
    </location>
</feature>
<dbReference type="InterPro" id="IPR004107">
    <property type="entry name" value="Integrase_SAM-like_N"/>
</dbReference>
<gene>
    <name evidence="9" type="ORF">HMPREF1090_03886</name>
</gene>
<dbReference type="GO" id="GO:0003677">
    <property type="term" value="F:DNA binding"/>
    <property type="evidence" value="ECO:0007669"/>
    <property type="project" value="UniProtKB-UniRule"/>
</dbReference>
<dbReference type="InterPro" id="IPR002104">
    <property type="entry name" value="Integrase_catalytic"/>
</dbReference>
<feature type="domain" description="Tyr recombinase" evidence="7">
    <location>
        <begin position="101"/>
        <end position="275"/>
    </location>
</feature>
<dbReference type="SUPFAM" id="SSF56349">
    <property type="entry name" value="DNA breaking-rejoining enzymes"/>
    <property type="match status" value="1"/>
</dbReference>
<dbReference type="HOGENOM" id="CLU_027562_9_2_9"/>
<dbReference type="InterPro" id="IPR044068">
    <property type="entry name" value="CB"/>
</dbReference>
<dbReference type="PROSITE" id="PS51900">
    <property type="entry name" value="CB"/>
    <property type="match status" value="1"/>
</dbReference>
<evidence type="ECO:0000256" key="3">
    <source>
        <dbReference type="ARBA" id="ARBA00022908"/>
    </source>
</evidence>
<reference evidence="9 10" key="1">
    <citation type="submission" date="2013-01" db="EMBL/GenBank/DDBJ databases">
        <title>The Genome Sequence of Clostridium clostridioforme 90A8.</title>
        <authorList>
            <consortium name="The Broad Institute Genome Sequencing Platform"/>
            <person name="Earl A."/>
            <person name="Ward D."/>
            <person name="Feldgarden M."/>
            <person name="Gevers D."/>
            <person name="Courvalin P."/>
            <person name="Lambert T."/>
            <person name="Walker B."/>
            <person name="Young S.K."/>
            <person name="Zeng Q."/>
            <person name="Gargeya S."/>
            <person name="Fitzgerald M."/>
            <person name="Haas B."/>
            <person name="Abouelleil A."/>
            <person name="Alvarado L."/>
            <person name="Arachchi H.M."/>
            <person name="Berlin A.M."/>
            <person name="Chapman S.B."/>
            <person name="Dewar J."/>
            <person name="Goldberg J."/>
            <person name="Griggs A."/>
            <person name="Gujja S."/>
            <person name="Hansen M."/>
            <person name="Howarth C."/>
            <person name="Imamovic A."/>
            <person name="Larimer J."/>
            <person name="McCowan C."/>
            <person name="Murphy C."/>
            <person name="Neiman D."/>
            <person name="Pearson M."/>
            <person name="Priest M."/>
            <person name="Roberts A."/>
            <person name="Saif S."/>
            <person name="Shea T."/>
            <person name="Sisk P."/>
            <person name="Sykes S."/>
            <person name="Wortman J."/>
            <person name="Nusbaum C."/>
            <person name="Birren B."/>
        </authorList>
    </citation>
    <scope>NUCLEOTIDE SEQUENCE [LARGE SCALE GENOMIC DNA]</scope>
    <source>
        <strain evidence="9 10">90A8</strain>
    </source>
</reference>
<dbReference type="PANTHER" id="PTHR30349:SF89">
    <property type="entry name" value="INTEGRASE_RECOMBINASE"/>
    <property type="match status" value="1"/>
</dbReference>
<evidence type="ECO:0000259" key="7">
    <source>
        <dbReference type="PROSITE" id="PS51898"/>
    </source>
</evidence>
<dbReference type="Gene3D" id="1.10.150.130">
    <property type="match status" value="1"/>
</dbReference>
<evidence type="ECO:0000256" key="4">
    <source>
        <dbReference type="ARBA" id="ARBA00023125"/>
    </source>
</evidence>
<keyword evidence="3" id="KW-0229">DNA integration</keyword>
<dbReference type="RefSeq" id="WP_002588523.1">
    <property type="nucleotide sequence ID" value="NZ_KB850981.1"/>
</dbReference>